<dbReference type="GO" id="GO:0009245">
    <property type="term" value="P:lipid A biosynthetic process"/>
    <property type="evidence" value="ECO:0007669"/>
    <property type="project" value="UniProtKB-UniRule"/>
</dbReference>
<comment type="similarity">
    <text evidence="12">Belongs to the transferase hexapeptide repeat family. LpxA subfamily.</text>
</comment>
<dbReference type="InterPro" id="IPR029098">
    <property type="entry name" value="Acetyltransf_C"/>
</dbReference>
<evidence type="ECO:0000313" key="15">
    <source>
        <dbReference type="EMBL" id="EGV52401.1"/>
    </source>
</evidence>
<comment type="catalytic activity">
    <reaction evidence="12">
        <text>a (3R)-hydroxyacyl-[ACP] + UDP-N-acetyl-alpha-D-glucosamine = a UDP-3-O-[(3R)-3-hydroxyacyl]-N-acetyl-alpha-D-glucosamine + holo-[ACP]</text>
        <dbReference type="Rhea" id="RHEA:67812"/>
        <dbReference type="Rhea" id="RHEA-COMP:9685"/>
        <dbReference type="Rhea" id="RHEA-COMP:9945"/>
        <dbReference type="ChEBI" id="CHEBI:57705"/>
        <dbReference type="ChEBI" id="CHEBI:64479"/>
        <dbReference type="ChEBI" id="CHEBI:78827"/>
        <dbReference type="ChEBI" id="CHEBI:173225"/>
        <dbReference type="EC" id="2.3.1.129"/>
    </reaction>
</comment>
<comment type="subcellular location">
    <subcellularLocation>
        <location evidence="12">Cytoplasm</location>
    </subcellularLocation>
</comment>
<dbReference type="Gene3D" id="1.20.1180.10">
    <property type="entry name" value="Udp N-acetylglucosamine O-acyltransferase, C-terminal domain"/>
    <property type="match status" value="1"/>
</dbReference>
<keyword evidence="10 12" id="KW-0012">Acyltransferase</keyword>
<comment type="catalytic activity">
    <reaction evidence="11 13">
        <text>a lipid X + a UDP-2-N,3-O-bis[(3R)-3-hydroxyacyl]-alpha-D-glucosamine = a lipid A disaccharide + UDP + H(+)</text>
        <dbReference type="Rhea" id="RHEA:67828"/>
        <dbReference type="ChEBI" id="CHEBI:15378"/>
        <dbReference type="ChEBI" id="CHEBI:58223"/>
        <dbReference type="ChEBI" id="CHEBI:137748"/>
        <dbReference type="ChEBI" id="CHEBI:176338"/>
        <dbReference type="ChEBI" id="CHEBI:176343"/>
        <dbReference type="EC" id="2.4.1.182"/>
    </reaction>
</comment>
<comment type="pathway">
    <text evidence="12">Glycolipid biosynthesis; lipid IV(A) biosynthesis; lipid IV(A) from (3R)-3-hydroxytetradecanoyl-[acyl-carrier-protein] and UDP-N-acetyl-alpha-D-glucosamine: step 1/6.</text>
</comment>
<comment type="caution">
    <text evidence="15">The sequence shown here is derived from an EMBL/GenBank/DDBJ whole genome shotgun (WGS) entry which is preliminary data.</text>
</comment>
<evidence type="ECO:0000256" key="10">
    <source>
        <dbReference type="ARBA" id="ARBA00023315"/>
    </source>
</evidence>
<dbReference type="NCBIfam" id="TIGR00215">
    <property type="entry name" value="lpxB"/>
    <property type="match status" value="1"/>
</dbReference>
<dbReference type="UniPathway" id="UPA00359">
    <property type="reaction ID" value="UER00477"/>
</dbReference>
<dbReference type="GO" id="GO:0005543">
    <property type="term" value="F:phospholipid binding"/>
    <property type="evidence" value="ECO:0007669"/>
    <property type="project" value="TreeGrafter"/>
</dbReference>
<sequence length="641" mass="70644">MTLIDPRAIVDPSAELEEGVEVGPFSIIGAGVQIGKGTRVGPHAVIKGPARIGQDNSIFQFASVGEDPQDKKYAGEETWLEIGDRNVIREFTTINRGTLQDTATTRIGNDNLLMAYTHVAHDCQLGDNVIMANAASLGGHVIIDDYAILGGFTIVHQFCRIGAHSFCAMGSAISKDVLPYLMVSGQPAKPHGINREGLRRRDFSETAMQQIKRAYKAIYMSNQRLEEALDDLRVIAAETPEVDLMVDFLHDSGRGIHPLMIRIGIVANEVSGDILAASLIEALQAKRPGLRFEGVTGPQMEAAGCQPLARIEPVMGLVEVLKHLPALLAMRRRLYNHFRTDPPDLFIGVDAPDFNLPLARRLKQNGIRTAHFVSPTVWAWRQGRVKNLHSAVDLMLCLFPFESEFLRANRVRAEYVGHPLADQIPLEPADAQQLRHELGLDPQRPVIALLPGSRMSELKMLSAAFLQTASWCHQQRPELQFVAPMVNQRLREAFSIAAAEFAPGLPLTLLDGRPREAIGAADLVLTASGTATLETLLLKRPMVVAYRLAALTYWLVTRLNLVKIPYMAMANLLAEEELAPEFLQQQVEPEAMGSALLALLDDPQRRAEIATRYAEIHKNLRRNAADRAADAILAMLDGEQK</sequence>
<evidence type="ECO:0000313" key="16">
    <source>
        <dbReference type="Proteomes" id="UP000004491"/>
    </source>
</evidence>
<evidence type="ECO:0000256" key="8">
    <source>
        <dbReference type="ARBA" id="ARBA00022737"/>
    </source>
</evidence>
<evidence type="ECO:0000256" key="5">
    <source>
        <dbReference type="ARBA" id="ARBA00022556"/>
    </source>
</evidence>
<evidence type="ECO:0000256" key="12">
    <source>
        <dbReference type="HAMAP-Rule" id="MF_00387"/>
    </source>
</evidence>
<accession>G2DAI1</accession>
<dbReference type="EC" id="2.4.1.182" evidence="13"/>
<dbReference type="Pfam" id="PF00132">
    <property type="entry name" value="Hexapep"/>
    <property type="match status" value="2"/>
</dbReference>
<evidence type="ECO:0000256" key="13">
    <source>
        <dbReference type="HAMAP-Rule" id="MF_00392"/>
    </source>
</evidence>
<evidence type="ECO:0000256" key="11">
    <source>
        <dbReference type="ARBA" id="ARBA00048975"/>
    </source>
</evidence>
<keyword evidence="16" id="KW-1185">Reference proteome</keyword>
<dbReference type="InterPro" id="IPR003835">
    <property type="entry name" value="Glyco_trans_19"/>
</dbReference>
<dbReference type="Gene3D" id="2.160.10.10">
    <property type="entry name" value="Hexapeptide repeat proteins"/>
    <property type="match status" value="1"/>
</dbReference>
<keyword evidence="7 12" id="KW-0808">Transferase</keyword>
<dbReference type="Proteomes" id="UP000004491">
    <property type="component" value="Unassembled WGS sequence"/>
</dbReference>
<dbReference type="PANTHER" id="PTHR30372:SF4">
    <property type="entry name" value="LIPID-A-DISACCHARIDE SYNTHASE, MITOCHONDRIAL-RELATED"/>
    <property type="match status" value="1"/>
</dbReference>
<dbReference type="SUPFAM" id="SSF51161">
    <property type="entry name" value="Trimeric LpxA-like enzymes"/>
    <property type="match status" value="1"/>
</dbReference>
<dbReference type="InterPro" id="IPR011004">
    <property type="entry name" value="Trimer_LpxA-like_sf"/>
</dbReference>
<dbReference type="GO" id="GO:0008915">
    <property type="term" value="F:lipid-A-disaccharide synthase activity"/>
    <property type="evidence" value="ECO:0007669"/>
    <property type="project" value="UniProtKB-UniRule"/>
</dbReference>
<dbReference type="HAMAP" id="MF_00392">
    <property type="entry name" value="LpxB"/>
    <property type="match status" value="1"/>
</dbReference>
<reference evidence="15" key="1">
    <citation type="journal article" date="2011" name="ISME J.">
        <title>The endosymbionts of the deep-sea tubeworms Riftia pachyptila and Tevnia jerichonana share an identical physiology as revealed by proteogenomic analyses.</title>
        <authorList>
            <person name="Gardebrecht A."/>
            <person name="Markert S."/>
            <person name="Felbeck H."/>
            <person name="Thuermer A."/>
            <person name="Albrecht D."/>
            <person name="Wollherr A."/>
            <person name="Kabisch J."/>
            <person name="Lehmann R."/>
            <person name="Daniel R."/>
            <person name="Liesegang H."/>
            <person name="Hecker M."/>
            <person name="Sievert S.M."/>
            <person name="Schweder T."/>
        </authorList>
    </citation>
    <scope>NUCLEOTIDE SEQUENCE [LARGE SCALE GENOMIC DNA]</scope>
</reference>
<dbReference type="Pfam" id="PF13720">
    <property type="entry name" value="Acetyltransf_11"/>
    <property type="match status" value="1"/>
</dbReference>
<evidence type="ECO:0000256" key="4">
    <source>
        <dbReference type="ARBA" id="ARBA00022516"/>
    </source>
</evidence>
<dbReference type="NCBIfam" id="TIGR01852">
    <property type="entry name" value="lipid_A_lpxA"/>
    <property type="match status" value="1"/>
</dbReference>
<keyword evidence="3 12" id="KW-0963">Cytoplasm</keyword>
<evidence type="ECO:0000259" key="14">
    <source>
        <dbReference type="Pfam" id="PF13720"/>
    </source>
</evidence>
<protein>
    <recommendedName>
        <fullName evidence="12 13">Multifunctional fusion protein</fullName>
    </recommendedName>
    <domain>
        <recommendedName>
            <fullName evidence="12">Acyl-[acyl-carrier-protein]--UDP-N-acetylglucosamine O-acyltransferase</fullName>
            <shortName evidence="12">UDP-N-acetylglucosamine acyltransferase</shortName>
            <ecNumber evidence="12">2.3.1.129</ecNumber>
        </recommendedName>
    </domain>
    <domain>
        <recommendedName>
            <fullName evidence="13">Lipid-A-disaccharide synthase</fullName>
            <ecNumber evidence="13">2.4.1.182</ecNumber>
        </recommendedName>
    </domain>
</protein>
<dbReference type="Pfam" id="PF02684">
    <property type="entry name" value="LpxB"/>
    <property type="match status" value="1"/>
</dbReference>
<dbReference type="InterPro" id="IPR010137">
    <property type="entry name" value="Lipid_A_LpxA"/>
</dbReference>
<comment type="pathway">
    <text evidence="13">Bacterial outer membrane biogenesis; LPS lipid A biosynthesis.</text>
</comment>
<dbReference type="NCBIfam" id="NF003657">
    <property type="entry name" value="PRK05289.1"/>
    <property type="match status" value="1"/>
</dbReference>
<evidence type="ECO:0000256" key="7">
    <source>
        <dbReference type="ARBA" id="ARBA00022679"/>
    </source>
</evidence>
<dbReference type="GO" id="GO:0016020">
    <property type="term" value="C:membrane"/>
    <property type="evidence" value="ECO:0007669"/>
    <property type="project" value="GOC"/>
</dbReference>
<organism evidence="15 16">
    <name type="scientific">endosymbiont of Riftia pachyptila</name>
    <name type="common">vent Ph05</name>
    <dbReference type="NCBI Taxonomy" id="1048808"/>
    <lineage>
        <taxon>Bacteria</taxon>
        <taxon>Pseudomonadati</taxon>
        <taxon>Pseudomonadota</taxon>
        <taxon>Gammaproteobacteria</taxon>
        <taxon>sulfur-oxidizing symbionts</taxon>
    </lineage>
</organism>
<dbReference type="PATRIC" id="fig|1048808.3.peg.572"/>
<comment type="subunit">
    <text evidence="12">Homotrimer.</text>
</comment>
<dbReference type="Gene3D" id="3.40.50.2000">
    <property type="entry name" value="Glycogen Phosphorylase B"/>
    <property type="match status" value="1"/>
</dbReference>
<dbReference type="PANTHER" id="PTHR30372">
    <property type="entry name" value="LIPID-A-DISACCHARIDE SYNTHASE"/>
    <property type="match status" value="1"/>
</dbReference>
<feature type="domain" description="UDP N-acetylglucosamine O-acyltransferase C-terminal" evidence="14">
    <location>
        <begin position="176"/>
        <end position="256"/>
    </location>
</feature>
<comment type="function">
    <text evidence="1 13">Condensation of UDP-2,3-diacylglucosamine and 2,3-diacylglucosamine-1-phosphate to form lipid A disaccharide, a precursor of lipid A, a phosphorylated glycolipid that anchors the lipopolysaccharide to the outer membrane of the cell.</text>
</comment>
<evidence type="ECO:0000256" key="1">
    <source>
        <dbReference type="ARBA" id="ARBA00002056"/>
    </source>
</evidence>
<dbReference type="EMBL" id="AFOC01000010">
    <property type="protein sequence ID" value="EGV52401.1"/>
    <property type="molecule type" value="Genomic_DNA"/>
</dbReference>
<evidence type="ECO:0000256" key="3">
    <source>
        <dbReference type="ARBA" id="ARBA00022490"/>
    </source>
</evidence>
<name>G2DAI1_9GAMM</name>
<comment type="function">
    <text evidence="12">Involved in the biosynthesis of lipid A, a phosphorylated glycolipid that anchors the lipopolysaccharide to the outer membrane of the cell.</text>
</comment>
<dbReference type="GO" id="GO:0008780">
    <property type="term" value="F:acyl-[acyl-carrier-protein]-UDP-N-acetylglucosamine O-acyltransferase activity"/>
    <property type="evidence" value="ECO:0007669"/>
    <property type="project" value="UniProtKB-UniRule"/>
</dbReference>
<dbReference type="InterPro" id="IPR018357">
    <property type="entry name" value="Hexapep_transf_CS"/>
</dbReference>
<dbReference type="HAMAP" id="MF_00387">
    <property type="entry name" value="LpxA"/>
    <property type="match status" value="1"/>
</dbReference>
<dbReference type="InterPro" id="IPR037157">
    <property type="entry name" value="Acetyltransf_C_sf"/>
</dbReference>
<keyword evidence="8 12" id="KW-0677">Repeat</keyword>
<comment type="similarity">
    <text evidence="2 13">Belongs to the LpxB family.</text>
</comment>
<dbReference type="EC" id="2.3.1.129" evidence="12"/>
<dbReference type="GO" id="GO:0005737">
    <property type="term" value="C:cytoplasm"/>
    <property type="evidence" value="ECO:0007669"/>
    <property type="project" value="UniProtKB-SubCell"/>
</dbReference>
<evidence type="ECO:0000256" key="9">
    <source>
        <dbReference type="ARBA" id="ARBA00023098"/>
    </source>
</evidence>
<keyword evidence="6 13" id="KW-0328">Glycosyltransferase</keyword>
<keyword evidence="9 12" id="KW-0443">Lipid metabolism</keyword>
<evidence type="ECO:0000256" key="2">
    <source>
        <dbReference type="ARBA" id="ARBA00007868"/>
    </source>
</evidence>
<proteinExistence type="inferred from homology"/>
<keyword evidence="4 12" id="KW-0444">Lipid biosynthesis</keyword>
<dbReference type="CDD" id="cd03351">
    <property type="entry name" value="LbH_UDP-GlcNAc_AT"/>
    <property type="match status" value="1"/>
</dbReference>
<dbReference type="InterPro" id="IPR001451">
    <property type="entry name" value="Hexapep"/>
</dbReference>
<dbReference type="UniPathway" id="UPA00973"/>
<dbReference type="PROSITE" id="PS00101">
    <property type="entry name" value="HEXAPEP_TRANSFERASES"/>
    <property type="match status" value="1"/>
</dbReference>
<keyword evidence="5 12" id="KW-0441">Lipid A biosynthesis</keyword>
<gene>
    <name evidence="15" type="primary">lpxA1</name>
    <name evidence="12" type="synonym">lpxA</name>
    <name evidence="13" type="synonym">lpxB</name>
    <name evidence="15" type="ORF">Rifp1Sym_aj00310</name>
</gene>
<dbReference type="SUPFAM" id="SSF53756">
    <property type="entry name" value="UDP-Glycosyltransferase/glycogen phosphorylase"/>
    <property type="match status" value="1"/>
</dbReference>
<dbReference type="AlphaFoldDB" id="G2DAI1"/>
<evidence type="ECO:0000256" key="6">
    <source>
        <dbReference type="ARBA" id="ARBA00022676"/>
    </source>
</evidence>